<name>A0A9Q1BJG0_HOLLE</name>
<accession>A0A9Q1BJG0</accession>
<sequence length="60" mass="6375">MMARAVPASGSPRDPSPTVHNERTAVAGGSSSPCRKKGLAHYPPPPTKVKQEQFFSLLSN</sequence>
<gene>
    <name evidence="2" type="ORF">HOLleu_29807</name>
</gene>
<dbReference type="AlphaFoldDB" id="A0A9Q1BJG0"/>
<dbReference type="EMBL" id="JAIZAY010000015">
    <property type="protein sequence ID" value="KAJ8027760.1"/>
    <property type="molecule type" value="Genomic_DNA"/>
</dbReference>
<evidence type="ECO:0000256" key="1">
    <source>
        <dbReference type="SAM" id="MobiDB-lite"/>
    </source>
</evidence>
<dbReference type="Proteomes" id="UP001152320">
    <property type="component" value="Chromosome 15"/>
</dbReference>
<evidence type="ECO:0000313" key="3">
    <source>
        <dbReference type="Proteomes" id="UP001152320"/>
    </source>
</evidence>
<proteinExistence type="predicted"/>
<feature type="region of interest" description="Disordered" evidence="1">
    <location>
        <begin position="1"/>
        <end position="60"/>
    </location>
</feature>
<reference evidence="2" key="1">
    <citation type="submission" date="2021-10" db="EMBL/GenBank/DDBJ databases">
        <title>Tropical sea cucumber genome reveals ecological adaptation and Cuvierian tubules defense mechanism.</title>
        <authorList>
            <person name="Chen T."/>
        </authorList>
    </citation>
    <scope>NUCLEOTIDE SEQUENCE</scope>
    <source>
        <strain evidence="2">Nanhai2018</strain>
        <tissue evidence="2">Muscle</tissue>
    </source>
</reference>
<protein>
    <submittedName>
        <fullName evidence="2">Uncharacterized protein</fullName>
    </submittedName>
</protein>
<comment type="caution">
    <text evidence="2">The sequence shown here is derived from an EMBL/GenBank/DDBJ whole genome shotgun (WGS) entry which is preliminary data.</text>
</comment>
<organism evidence="2 3">
    <name type="scientific">Holothuria leucospilota</name>
    <name type="common">Black long sea cucumber</name>
    <name type="synonym">Mertensiothuria leucospilota</name>
    <dbReference type="NCBI Taxonomy" id="206669"/>
    <lineage>
        <taxon>Eukaryota</taxon>
        <taxon>Metazoa</taxon>
        <taxon>Echinodermata</taxon>
        <taxon>Eleutherozoa</taxon>
        <taxon>Echinozoa</taxon>
        <taxon>Holothuroidea</taxon>
        <taxon>Aspidochirotacea</taxon>
        <taxon>Aspidochirotida</taxon>
        <taxon>Holothuriidae</taxon>
        <taxon>Holothuria</taxon>
    </lineage>
</organism>
<keyword evidence="3" id="KW-1185">Reference proteome</keyword>
<evidence type="ECO:0000313" key="2">
    <source>
        <dbReference type="EMBL" id="KAJ8027760.1"/>
    </source>
</evidence>